<accession>A0A4R2KIS9</accession>
<dbReference type="Proteomes" id="UP000294919">
    <property type="component" value="Unassembled WGS sequence"/>
</dbReference>
<dbReference type="Pfam" id="PF07870">
    <property type="entry name" value="DUF1657"/>
    <property type="match status" value="1"/>
</dbReference>
<evidence type="ECO:0000313" key="3">
    <source>
        <dbReference type="Proteomes" id="UP000294919"/>
    </source>
</evidence>
<name>A0A4R2KIS9_9FIRM</name>
<dbReference type="EMBL" id="SLWV01000018">
    <property type="protein sequence ID" value="TCO72307.1"/>
    <property type="molecule type" value="Genomic_DNA"/>
</dbReference>
<dbReference type="InterPro" id="IPR012452">
    <property type="entry name" value="DUF1657"/>
</dbReference>
<feature type="coiled-coil region" evidence="1">
    <location>
        <begin position="34"/>
        <end position="61"/>
    </location>
</feature>
<evidence type="ECO:0000313" key="2">
    <source>
        <dbReference type="EMBL" id="TCO72307.1"/>
    </source>
</evidence>
<reference evidence="2 3" key="1">
    <citation type="submission" date="2019-03" db="EMBL/GenBank/DDBJ databases">
        <title>Genomic Encyclopedia of Type Strains, Phase IV (KMG-IV): sequencing the most valuable type-strain genomes for metagenomic binning, comparative biology and taxonomic classification.</title>
        <authorList>
            <person name="Goeker M."/>
        </authorList>
    </citation>
    <scope>NUCLEOTIDE SEQUENCE [LARGE SCALE GENOMIC DNA]</scope>
    <source>
        <strain evidence="2 3">DSM 102940</strain>
    </source>
</reference>
<comment type="caution">
    <text evidence="2">The sequence shown here is derived from an EMBL/GenBank/DDBJ whole genome shotgun (WGS) entry which is preliminary data.</text>
</comment>
<proteinExistence type="predicted"/>
<gene>
    <name evidence="2" type="ORF">EV214_11858</name>
</gene>
<sequence>MTVGAKVKQTLANLEGIQSTLKLYAIQTQHENAKATFEEAAKTTSEVIKDLEERIKTLEFEEPQYKGY</sequence>
<dbReference type="AlphaFoldDB" id="A0A4R2KIS9"/>
<dbReference type="RefSeq" id="WP_132246241.1">
    <property type="nucleotide sequence ID" value="NZ_SLWV01000018.1"/>
</dbReference>
<dbReference type="OrthoDB" id="1684731at2"/>
<keyword evidence="3" id="KW-1185">Reference proteome</keyword>
<protein>
    <submittedName>
        <fullName evidence="2">Uncharacterized protein DUF1657</fullName>
    </submittedName>
</protein>
<keyword evidence="1" id="KW-0175">Coiled coil</keyword>
<organism evidence="2 3">
    <name type="scientific">Marinisporobacter balticus</name>
    <dbReference type="NCBI Taxonomy" id="2018667"/>
    <lineage>
        <taxon>Bacteria</taxon>
        <taxon>Bacillati</taxon>
        <taxon>Bacillota</taxon>
        <taxon>Clostridia</taxon>
        <taxon>Peptostreptococcales</taxon>
        <taxon>Thermotaleaceae</taxon>
        <taxon>Marinisporobacter</taxon>
    </lineage>
</organism>
<evidence type="ECO:0000256" key="1">
    <source>
        <dbReference type="SAM" id="Coils"/>
    </source>
</evidence>